<dbReference type="InterPro" id="IPR011989">
    <property type="entry name" value="ARM-like"/>
</dbReference>
<dbReference type="Proteomes" id="UP000199259">
    <property type="component" value="Unassembled WGS sequence"/>
</dbReference>
<evidence type="ECO:0000313" key="2">
    <source>
        <dbReference type="Proteomes" id="UP000199259"/>
    </source>
</evidence>
<sequence length="256" mass="28195">MPTIKQLTDKGDIISIVRILRSSNNPKTQLASLKAISVLAKKGILDHTVIDKINEVLSNGTKDVRIQAAFAIGDMAEKGAYKEESLQPLIDLSFGHDVNIRWSTTFALKALIKCDIFADDATNFFSEKLHDRFDKVSYNAAFAIGHLAERGIVDKSTVTSLTALLSDKNIVCRKAAAFSLRNLAIKDIYDTVSDSVELQSLKKVLNDHDRSTRIYASEAIDLLKMIGVSDSVNDKDNNRDVNVKVVASDGNTINIR</sequence>
<gene>
    <name evidence="1" type="ORF">SAMN04488589_1290</name>
</gene>
<dbReference type="OrthoDB" id="384171at2157"/>
<accession>A0A7Z7FCK9</accession>
<dbReference type="AlphaFoldDB" id="A0A7Z7FCK9"/>
<name>A0A7Z7FCK9_9EURY</name>
<dbReference type="RefSeq" id="WP_091709631.1">
    <property type="nucleotide sequence ID" value="NZ_FNCA01000003.1"/>
</dbReference>
<dbReference type="Gene3D" id="1.25.10.10">
    <property type="entry name" value="Leucine-rich Repeat Variant"/>
    <property type="match status" value="1"/>
</dbReference>
<organism evidence="1 2">
    <name type="scientific">Methanolobus vulcani</name>
    <dbReference type="NCBI Taxonomy" id="38026"/>
    <lineage>
        <taxon>Archaea</taxon>
        <taxon>Methanobacteriati</taxon>
        <taxon>Methanobacteriota</taxon>
        <taxon>Stenosarchaea group</taxon>
        <taxon>Methanomicrobia</taxon>
        <taxon>Methanosarcinales</taxon>
        <taxon>Methanosarcinaceae</taxon>
        <taxon>Methanolobus</taxon>
    </lineage>
</organism>
<evidence type="ECO:0000313" key="1">
    <source>
        <dbReference type="EMBL" id="SDF73778.1"/>
    </source>
</evidence>
<dbReference type="EMBL" id="FNCA01000003">
    <property type="protein sequence ID" value="SDF73778.1"/>
    <property type="molecule type" value="Genomic_DNA"/>
</dbReference>
<protein>
    <submittedName>
        <fullName evidence="1">HEAT repeat-containing protein</fullName>
    </submittedName>
</protein>
<dbReference type="InterPro" id="IPR016024">
    <property type="entry name" value="ARM-type_fold"/>
</dbReference>
<reference evidence="1 2" key="1">
    <citation type="submission" date="2016-10" db="EMBL/GenBank/DDBJ databases">
        <authorList>
            <person name="Varghese N."/>
            <person name="Submissions S."/>
        </authorList>
    </citation>
    <scope>NUCLEOTIDE SEQUENCE [LARGE SCALE GENOMIC DNA]</scope>
    <source>
        <strain evidence="1 2">PL 12/M</strain>
    </source>
</reference>
<keyword evidence="2" id="KW-1185">Reference proteome</keyword>
<dbReference type="SUPFAM" id="SSF48371">
    <property type="entry name" value="ARM repeat"/>
    <property type="match status" value="1"/>
</dbReference>
<proteinExistence type="predicted"/>
<comment type="caution">
    <text evidence="1">The sequence shown here is derived from an EMBL/GenBank/DDBJ whole genome shotgun (WGS) entry which is preliminary data.</text>
</comment>